<feature type="region of interest" description="Disordered" evidence="1">
    <location>
        <begin position="265"/>
        <end position="322"/>
    </location>
</feature>
<protein>
    <submittedName>
        <fullName evidence="2">Uncharacterized protein</fullName>
    </submittedName>
</protein>
<dbReference type="Proteomes" id="UP001456524">
    <property type="component" value="Unassembled WGS sequence"/>
</dbReference>
<comment type="caution">
    <text evidence="2">The sequence shown here is derived from an EMBL/GenBank/DDBJ whole genome shotgun (WGS) entry which is preliminary data.</text>
</comment>
<reference evidence="2 3" key="1">
    <citation type="journal article" date="2022" name="G3 (Bethesda)">
        <title>Enemy or ally: a genomic approach to elucidate the lifestyle of Phyllosticta citrichinaensis.</title>
        <authorList>
            <person name="Buijs V.A."/>
            <person name="Groenewald J.Z."/>
            <person name="Haridas S."/>
            <person name="LaButti K.M."/>
            <person name="Lipzen A."/>
            <person name="Martin F.M."/>
            <person name="Barry K."/>
            <person name="Grigoriev I.V."/>
            <person name="Crous P.W."/>
            <person name="Seidl M.F."/>
        </authorList>
    </citation>
    <scope>NUCLEOTIDE SEQUENCE [LARGE SCALE GENOMIC DNA]</scope>
    <source>
        <strain evidence="2 3">CBS 129764</strain>
    </source>
</reference>
<feature type="compositionally biased region" description="Basic and acidic residues" evidence="1">
    <location>
        <begin position="373"/>
        <end position="421"/>
    </location>
</feature>
<feature type="compositionally biased region" description="Low complexity" evidence="1">
    <location>
        <begin position="111"/>
        <end position="123"/>
    </location>
</feature>
<name>A0ABR1XSL9_9PEZI</name>
<sequence>MPSFGVQNGRFVVVKEEADINAHTHSPHPPLPPTPAQHTPGASQLKPSLIVKLKLPTQRAQPSKVAKLHIRPSNIVGVANPSNAEPTARQIRARIELLERHNVELARERAAAAAAQPQQSASPAKPPPQRTLPPPMSPARKRQSKRKGAKKSKAASTQQDAAPTRPEMAAPAASPAQSSTASTAAGHRSSTPLELHPTPTPNAPHARTPVAPNIQSEAQALGVGAFELQQAQQSHDAETIEAALILMAMSRGAPPGYGSFNPLAHQQQQQQQYPVPAAPTMPAPHASTAPSAGPRAVVVQGASEPQQQQGNMAQPTAVPTTTTTTTTIAAANTAAAAAAAPVPTTTTAPGPSTTPAETKDAFVARFGRLNAGQEEKEREQAEWDEQVEKGKKEFEERYPGADEELMRWREEKRPSGWRYEG</sequence>
<feature type="region of interest" description="Disordered" evidence="1">
    <location>
        <begin position="108"/>
        <end position="209"/>
    </location>
</feature>
<feature type="compositionally biased region" description="Basic residues" evidence="1">
    <location>
        <begin position="139"/>
        <end position="153"/>
    </location>
</feature>
<accession>A0ABR1XSL9</accession>
<keyword evidence="3" id="KW-1185">Reference proteome</keyword>
<proteinExistence type="predicted"/>
<organism evidence="2 3">
    <name type="scientific">Phyllosticta citrichinensis</name>
    <dbReference type="NCBI Taxonomy" id="1130410"/>
    <lineage>
        <taxon>Eukaryota</taxon>
        <taxon>Fungi</taxon>
        <taxon>Dikarya</taxon>
        <taxon>Ascomycota</taxon>
        <taxon>Pezizomycotina</taxon>
        <taxon>Dothideomycetes</taxon>
        <taxon>Dothideomycetes incertae sedis</taxon>
        <taxon>Botryosphaeriales</taxon>
        <taxon>Phyllostictaceae</taxon>
        <taxon>Phyllosticta</taxon>
    </lineage>
</organism>
<feature type="region of interest" description="Disordered" evidence="1">
    <location>
        <begin position="15"/>
        <end position="44"/>
    </location>
</feature>
<gene>
    <name evidence="2" type="ORF">IWX90DRAFT_513571</name>
</gene>
<feature type="compositionally biased region" description="Low complexity" evidence="1">
    <location>
        <begin position="336"/>
        <end position="356"/>
    </location>
</feature>
<evidence type="ECO:0000313" key="3">
    <source>
        <dbReference type="Proteomes" id="UP001456524"/>
    </source>
</evidence>
<evidence type="ECO:0000313" key="2">
    <source>
        <dbReference type="EMBL" id="KAK8166279.1"/>
    </source>
</evidence>
<dbReference type="EMBL" id="JBBWUH010000005">
    <property type="protein sequence ID" value="KAK8166279.1"/>
    <property type="molecule type" value="Genomic_DNA"/>
</dbReference>
<evidence type="ECO:0000256" key="1">
    <source>
        <dbReference type="SAM" id="MobiDB-lite"/>
    </source>
</evidence>
<feature type="compositionally biased region" description="Low complexity" evidence="1">
    <location>
        <begin position="313"/>
        <end position="322"/>
    </location>
</feature>
<feature type="region of interest" description="Disordered" evidence="1">
    <location>
        <begin position="336"/>
        <end position="421"/>
    </location>
</feature>
<feature type="compositionally biased region" description="Polar residues" evidence="1">
    <location>
        <begin position="303"/>
        <end position="312"/>
    </location>
</feature>
<feature type="compositionally biased region" description="Pro residues" evidence="1">
    <location>
        <begin position="124"/>
        <end position="137"/>
    </location>
</feature>
<feature type="compositionally biased region" description="Low complexity" evidence="1">
    <location>
        <begin position="169"/>
        <end position="185"/>
    </location>
</feature>